<feature type="binding site" evidence="11">
    <location>
        <position position="436"/>
    </location>
    <ligand>
        <name>Zn(2+)</name>
        <dbReference type="ChEBI" id="CHEBI:29105"/>
        <note>catalytic</note>
    </ligand>
</feature>
<keyword evidence="13" id="KW-0472">Membrane</keyword>
<keyword evidence="13" id="KW-1133">Transmembrane helix</keyword>
<dbReference type="InterPro" id="IPR006650">
    <property type="entry name" value="A/AMP_deam_AS"/>
</dbReference>
<dbReference type="AlphaFoldDB" id="A0A0K9PM55"/>
<dbReference type="Proteomes" id="UP000036987">
    <property type="component" value="Unassembled WGS sequence"/>
</dbReference>
<evidence type="ECO:0000256" key="7">
    <source>
        <dbReference type="ARBA" id="ARBA00023080"/>
    </source>
</evidence>
<evidence type="ECO:0000256" key="1">
    <source>
        <dbReference type="ARBA" id="ARBA00004955"/>
    </source>
</evidence>
<dbReference type="PROSITE" id="PS00485">
    <property type="entry name" value="A_DEAMINASE"/>
    <property type="match status" value="1"/>
</dbReference>
<comment type="catalytic activity">
    <reaction evidence="8">
        <text>AMP + H2O + H(+) = IMP + NH4(+)</text>
        <dbReference type="Rhea" id="RHEA:14777"/>
        <dbReference type="ChEBI" id="CHEBI:15377"/>
        <dbReference type="ChEBI" id="CHEBI:15378"/>
        <dbReference type="ChEBI" id="CHEBI:28938"/>
        <dbReference type="ChEBI" id="CHEBI:58053"/>
        <dbReference type="ChEBI" id="CHEBI:456215"/>
        <dbReference type="EC" id="3.5.4.6"/>
    </reaction>
</comment>
<evidence type="ECO:0000313" key="14">
    <source>
        <dbReference type="EMBL" id="KMZ70061.1"/>
    </source>
</evidence>
<keyword evidence="6 11" id="KW-0862">Zinc</keyword>
<keyword evidence="5" id="KW-0378">Hydrolase</keyword>
<evidence type="ECO:0000256" key="9">
    <source>
        <dbReference type="PIRSR" id="PIRSR606329-1"/>
    </source>
</evidence>
<comment type="cofactor">
    <cofactor evidence="11">
        <name>Zn(2+)</name>
        <dbReference type="ChEBI" id="CHEBI:29105"/>
    </cofactor>
    <text evidence="11">Binds 1 zinc ion per subunit.</text>
</comment>
<gene>
    <name evidence="14" type="ORF">ZOSMA_1G00320</name>
</gene>
<feature type="region of interest" description="Disordered" evidence="12">
    <location>
        <begin position="167"/>
        <end position="196"/>
    </location>
</feature>
<feature type="binding site" evidence="10">
    <location>
        <begin position="782"/>
        <end position="785"/>
    </location>
    <ligand>
        <name>substrate</name>
    </ligand>
</feature>
<keyword evidence="4 11" id="KW-0479">Metal-binding</keyword>
<dbReference type="Gene3D" id="4.10.800.20">
    <property type="match status" value="1"/>
</dbReference>
<dbReference type="GO" id="GO:0005829">
    <property type="term" value="C:cytosol"/>
    <property type="evidence" value="ECO:0000318"/>
    <property type="project" value="GO_Central"/>
</dbReference>
<evidence type="ECO:0000256" key="5">
    <source>
        <dbReference type="ARBA" id="ARBA00022801"/>
    </source>
</evidence>
<dbReference type="Pfam" id="PF19326">
    <property type="entry name" value="AMP_deaminase"/>
    <property type="match status" value="1"/>
</dbReference>
<keyword evidence="15" id="KW-1185">Reference proteome</keyword>
<feature type="binding site" evidence="11">
    <location>
        <position position="781"/>
    </location>
    <ligand>
        <name>Zn(2+)</name>
        <dbReference type="ChEBI" id="CHEBI:29105"/>
        <note>catalytic</note>
    </ligand>
</feature>
<reference evidence="15" key="1">
    <citation type="journal article" date="2016" name="Nature">
        <title>The genome of the seagrass Zostera marina reveals angiosperm adaptation to the sea.</title>
        <authorList>
            <person name="Olsen J.L."/>
            <person name="Rouze P."/>
            <person name="Verhelst B."/>
            <person name="Lin Y.-C."/>
            <person name="Bayer T."/>
            <person name="Collen J."/>
            <person name="Dattolo E."/>
            <person name="De Paoli E."/>
            <person name="Dittami S."/>
            <person name="Maumus F."/>
            <person name="Michel G."/>
            <person name="Kersting A."/>
            <person name="Lauritano C."/>
            <person name="Lohaus R."/>
            <person name="Toepel M."/>
            <person name="Tonon T."/>
            <person name="Vanneste K."/>
            <person name="Amirebrahimi M."/>
            <person name="Brakel J."/>
            <person name="Bostroem C."/>
            <person name="Chovatia M."/>
            <person name="Grimwood J."/>
            <person name="Jenkins J.W."/>
            <person name="Jueterbock A."/>
            <person name="Mraz A."/>
            <person name="Stam W.T."/>
            <person name="Tice H."/>
            <person name="Bornberg-Bauer E."/>
            <person name="Green P.J."/>
            <person name="Pearson G.A."/>
            <person name="Procaccini G."/>
            <person name="Duarte C.M."/>
            <person name="Schmutz J."/>
            <person name="Reusch T.B.H."/>
            <person name="Van de Peer Y."/>
        </authorList>
    </citation>
    <scope>NUCLEOTIDE SEQUENCE [LARGE SCALE GENOMIC DNA]</scope>
    <source>
        <strain evidence="15">cv. Finnish</strain>
    </source>
</reference>
<sequence length="884" mass="100919">MDEYAVHLAIAAIAGASVVAISAYFMHRKTLAQILEFARSMEKERDRVKEKDAKENSTLLEESAGNAGGMYHYKRRNHLSRRRIAIGRTSASLPDVTVARKMNGTEGEERGIGSDAEVVSTEMVFKDDDDDDDDDDYYKGMGVPPGLPKVQTFPKVSNSIKRIVGHVTKESSPKSPATCTSTFDSLEGSDDEDNVENNAEIHGSYLEADENAEDTECNTFIQTMPDHIDANGNPIPLGSANIIRSHSKSGDLHGVQPDPIAADILRKEPEHETFIRLKITPNEIPSMDEAEAYMVLQECLQLREDYLFMEEVAPWEKEVITDPSTPKANPNPFSYTSEKKTDHYFQMEDGVVQVYANKSSKDKLFNVVDATTFFTDLHRILRIIASGNIRSVCHRRLVLLEQKFNLHVMLNSDAEFLAQKSAPHRDFYNVRKVDTHVHHSACMNQKHLLRFIKSKLRKEPDEVVIFRDGTYLTLKEVFESLDLTGYDLNVDLLDVHADKSTFHRFDKFNLKYNPCGQSRLREIFLKQDNLIQGRFLGEVTKQVFSDLTASKYQMAEYRISIYGRKQSEWDQLASWIVNNDLYSENVVWLIQLPRLYNIYKGMGIVTSFQNILDNIFLPLFEVTVDPDSHPQLHVFLKKVVGFDLVDDESKPERRPTKHMPTPEQWTNVFNPAFSYYVYYCYANLYTLNKLRESKGLSTIKLRPHTGEAGDIDHLAASFLTSHAIAHGINLRKSPVLQYLYYLAQIGLAMSPLSNNSLFLDYQRNPFQTFFLRGLNVSLSTDDPLQIHLTKEPLVEEYSIAASVWKLSSCDLCEIARNSVYQSGFSHALKSHWIGKSYYKRGPDGNDIHKTNVPHIRLEFRDMLWRDEMQLVYLGNADIPDEIPT</sequence>
<dbReference type="SUPFAM" id="SSF51556">
    <property type="entry name" value="Metallo-dependent hydrolases"/>
    <property type="match status" value="1"/>
</dbReference>
<dbReference type="OrthoDB" id="1723809at2759"/>
<evidence type="ECO:0000256" key="4">
    <source>
        <dbReference type="ARBA" id="ARBA00022723"/>
    </source>
</evidence>
<dbReference type="UniPathway" id="UPA00591">
    <property type="reaction ID" value="UER00663"/>
</dbReference>
<dbReference type="PANTHER" id="PTHR11359">
    <property type="entry name" value="AMP DEAMINASE"/>
    <property type="match status" value="1"/>
</dbReference>
<protein>
    <recommendedName>
        <fullName evidence="3">AMP deaminase</fullName>
        <ecNumber evidence="3">3.5.4.6</ecNumber>
    </recommendedName>
</protein>
<evidence type="ECO:0000256" key="6">
    <source>
        <dbReference type="ARBA" id="ARBA00022833"/>
    </source>
</evidence>
<dbReference type="InterPro" id="IPR006329">
    <property type="entry name" value="AMPD"/>
</dbReference>
<accession>A0A0K9PM55</accession>
<dbReference type="GO" id="GO:0032264">
    <property type="term" value="P:IMP salvage"/>
    <property type="evidence" value="ECO:0007669"/>
    <property type="project" value="UniProtKB-UniPathway"/>
</dbReference>
<evidence type="ECO:0000313" key="15">
    <source>
        <dbReference type="Proteomes" id="UP000036987"/>
    </source>
</evidence>
<feature type="binding site" evidence="11">
    <location>
        <position position="438"/>
    </location>
    <ligand>
        <name>Zn(2+)</name>
        <dbReference type="ChEBI" id="CHEBI:29105"/>
        <note>catalytic</note>
    </ligand>
</feature>
<dbReference type="GO" id="GO:0006188">
    <property type="term" value="P:IMP biosynthetic process"/>
    <property type="evidence" value="ECO:0000318"/>
    <property type="project" value="GO_Central"/>
</dbReference>
<evidence type="ECO:0000256" key="3">
    <source>
        <dbReference type="ARBA" id="ARBA00012775"/>
    </source>
</evidence>
<dbReference type="STRING" id="29655.A0A0K9PM55"/>
<dbReference type="FunFam" id="3.20.20.140:FF:000035">
    <property type="entry name" value="Probable amp deaminase"/>
    <property type="match status" value="1"/>
</dbReference>
<evidence type="ECO:0000256" key="8">
    <source>
        <dbReference type="ARBA" id="ARBA00051746"/>
    </source>
</evidence>
<evidence type="ECO:0000256" key="13">
    <source>
        <dbReference type="SAM" id="Phobius"/>
    </source>
</evidence>
<evidence type="ECO:0000256" key="12">
    <source>
        <dbReference type="SAM" id="MobiDB-lite"/>
    </source>
</evidence>
<organism evidence="14 15">
    <name type="scientific">Zostera marina</name>
    <name type="common">Eelgrass</name>
    <dbReference type="NCBI Taxonomy" id="29655"/>
    <lineage>
        <taxon>Eukaryota</taxon>
        <taxon>Viridiplantae</taxon>
        <taxon>Streptophyta</taxon>
        <taxon>Embryophyta</taxon>
        <taxon>Tracheophyta</taxon>
        <taxon>Spermatophyta</taxon>
        <taxon>Magnoliopsida</taxon>
        <taxon>Liliopsida</taxon>
        <taxon>Zosteraceae</taxon>
        <taxon>Zostera</taxon>
    </lineage>
</organism>
<evidence type="ECO:0000256" key="10">
    <source>
        <dbReference type="PIRSR" id="PIRSR606329-2"/>
    </source>
</evidence>
<dbReference type="GO" id="GO:0003876">
    <property type="term" value="F:AMP deaminase activity"/>
    <property type="evidence" value="ECO:0000318"/>
    <property type="project" value="GO_Central"/>
</dbReference>
<dbReference type="EC" id="3.5.4.6" evidence="3"/>
<dbReference type="Gene3D" id="3.20.20.140">
    <property type="entry name" value="Metal-dependent hydrolases"/>
    <property type="match status" value="1"/>
</dbReference>
<feature type="binding site" evidence="10">
    <location>
        <position position="438"/>
    </location>
    <ligand>
        <name>substrate</name>
    </ligand>
</feature>
<feature type="transmembrane region" description="Helical" evidence="13">
    <location>
        <begin position="6"/>
        <end position="26"/>
    </location>
</feature>
<dbReference type="PANTHER" id="PTHR11359:SF0">
    <property type="entry name" value="AMP DEAMINASE"/>
    <property type="match status" value="1"/>
</dbReference>
<evidence type="ECO:0000256" key="2">
    <source>
        <dbReference type="ARBA" id="ARBA00006676"/>
    </source>
</evidence>
<feature type="active site" description="Proton acceptor" evidence="9">
    <location>
        <position position="726"/>
    </location>
</feature>
<dbReference type="OMA" id="GNAGPEC"/>
<dbReference type="FunFam" id="4.10.800.20:FF:000001">
    <property type="entry name" value="AMP deaminase"/>
    <property type="match status" value="1"/>
</dbReference>
<comment type="caution">
    <text evidence="14">The sequence shown here is derived from an EMBL/GenBank/DDBJ whole genome shotgun (WGS) entry which is preliminary data.</text>
</comment>
<feature type="binding site" evidence="10">
    <location>
        <begin position="507"/>
        <end position="512"/>
    </location>
    <ligand>
        <name>substrate</name>
    </ligand>
</feature>
<feature type="compositionally biased region" description="Polar residues" evidence="12">
    <location>
        <begin position="173"/>
        <end position="184"/>
    </location>
</feature>
<feature type="binding site" evidence="10">
    <location>
        <position position="707"/>
    </location>
    <ligand>
        <name>substrate</name>
    </ligand>
</feature>
<keyword evidence="7" id="KW-0546">Nucleotide metabolism</keyword>
<comment type="pathway">
    <text evidence="1">Purine metabolism; IMP biosynthesis via salvage pathway; IMP from AMP: step 1/1.</text>
</comment>
<feature type="binding site" evidence="11">
    <location>
        <position position="704"/>
    </location>
    <ligand>
        <name>Zn(2+)</name>
        <dbReference type="ChEBI" id="CHEBI:29105"/>
        <note>catalytic</note>
    </ligand>
</feature>
<dbReference type="CDD" id="cd01319">
    <property type="entry name" value="AMPD"/>
    <property type="match status" value="1"/>
</dbReference>
<dbReference type="GO" id="GO:0046872">
    <property type="term" value="F:metal ion binding"/>
    <property type="evidence" value="ECO:0007669"/>
    <property type="project" value="UniProtKB-KW"/>
</dbReference>
<comment type="similarity">
    <text evidence="2">Belongs to the metallo-dependent hydrolases superfamily. Adenosine and AMP deaminases family.</text>
</comment>
<dbReference type="GO" id="GO:0046033">
    <property type="term" value="P:AMP metabolic process"/>
    <property type="evidence" value="ECO:0000318"/>
    <property type="project" value="GO_Central"/>
</dbReference>
<dbReference type="NCBIfam" id="TIGR01429">
    <property type="entry name" value="AMP_deaminase"/>
    <property type="match status" value="1"/>
</dbReference>
<dbReference type="EMBL" id="LFYR01000729">
    <property type="protein sequence ID" value="KMZ70061.1"/>
    <property type="molecule type" value="Genomic_DNA"/>
</dbReference>
<proteinExistence type="inferred from homology"/>
<name>A0A0K9PM55_ZOSMR</name>
<evidence type="ECO:0000256" key="11">
    <source>
        <dbReference type="PIRSR" id="PIRSR606329-3"/>
    </source>
</evidence>
<keyword evidence="13" id="KW-0812">Transmembrane</keyword>
<dbReference type="InterPro" id="IPR032466">
    <property type="entry name" value="Metal_Hydrolase"/>
</dbReference>